<evidence type="ECO:0000256" key="1">
    <source>
        <dbReference type="ARBA" id="ARBA00004167"/>
    </source>
</evidence>
<dbReference type="RefSeq" id="WP_239313697.1">
    <property type="nucleotide sequence ID" value="NZ_BAAAZQ010000023.1"/>
</dbReference>
<dbReference type="PANTHER" id="PTHR34478">
    <property type="entry name" value="PROTEIN LEMA"/>
    <property type="match status" value="1"/>
</dbReference>
<keyword evidence="4 6" id="KW-1133">Transmembrane helix</keyword>
<dbReference type="InterPro" id="IPR023353">
    <property type="entry name" value="LemA-like_dom_sf"/>
</dbReference>
<protein>
    <submittedName>
        <fullName evidence="7">LemA protein</fullName>
    </submittedName>
</protein>
<name>A0ABQ4F0J9_9ACTN</name>
<evidence type="ECO:0000256" key="6">
    <source>
        <dbReference type="SAM" id="Phobius"/>
    </source>
</evidence>
<feature type="transmembrane region" description="Helical" evidence="6">
    <location>
        <begin position="6"/>
        <end position="26"/>
    </location>
</feature>
<sequence length="191" mass="20675">MDSGLVLVSGLAVLALLVIVPLIAAVRGYNRLVRLRAQVQASWAQVDVQLRRRHSLIPNLVETVRGYAQHERATLEAVTAARVAAMGTPGGTPERVAVEGALTQALGRLFAVAEAYPQLRASENFGELQRELAGTEDKIAYARQFYNSAVQSLNTAVQTLPTNVIAAMGGFRAERYFEAADGERADVPVRF</sequence>
<keyword evidence="8" id="KW-1185">Reference proteome</keyword>
<dbReference type="Proteomes" id="UP000621500">
    <property type="component" value="Unassembled WGS sequence"/>
</dbReference>
<keyword evidence="5 6" id="KW-0472">Membrane</keyword>
<dbReference type="PANTHER" id="PTHR34478:SF1">
    <property type="entry name" value="PROTEIN LEMA"/>
    <property type="match status" value="1"/>
</dbReference>
<accession>A0ABQ4F0J9</accession>
<comment type="caution">
    <text evidence="7">The sequence shown here is derived from an EMBL/GenBank/DDBJ whole genome shotgun (WGS) entry which is preliminary data.</text>
</comment>
<organism evidence="7 8">
    <name type="scientific">Plantactinospora mayteni</name>
    <dbReference type="NCBI Taxonomy" id="566021"/>
    <lineage>
        <taxon>Bacteria</taxon>
        <taxon>Bacillati</taxon>
        <taxon>Actinomycetota</taxon>
        <taxon>Actinomycetes</taxon>
        <taxon>Micromonosporales</taxon>
        <taxon>Micromonosporaceae</taxon>
        <taxon>Plantactinospora</taxon>
    </lineage>
</organism>
<dbReference type="Pfam" id="PF04011">
    <property type="entry name" value="LemA"/>
    <property type="match status" value="1"/>
</dbReference>
<proteinExistence type="inferred from homology"/>
<comment type="subcellular location">
    <subcellularLocation>
        <location evidence="1">Membrane</location>
        <topology evidence="1">Single-pass membrane protein</topology>
    </subcellularLocation>
</comment>
<evidence type="ECO:0000256" key="5">
    <source>
        <dbReference type="ARBA" id="ARBA00023136"/>
    </source>
</evidence>
<comment type="similarity">
    <text evidence="2">Belongs to the LemA family.</text>
</comment>
<keyword evidence="3 6" id="KW-0812">Transmembrane</keyword>
<dbReference type="SUPFAM" id="SSF140478">
    <property type="entry name" value="LemA-like"/>
    <property type="match status" value="1"/>
</dbReference>
<gene>
    <name evidence="7" type="primary">lemA</name>
    <name evidence="7" type="ORF">Pma05_69570</name>
</gene>
<evidence type="ECO:0000256" key="4">
    <source>
        <dbReference type="ARBA" id="ARBA00022989"/>
    </source>
</evidence>
<reference evidence="7 8" key="1">
    <citation type="submission" date="2021-01" db="EMBL/GenBank/DDBJ databases">
        <title>Whole genome shotgun sequence of Plantactinospora mayteni NBRC 109088.</title>
        <authorList>
            <person name="Komaki H."/>
            <person name="Tamura T."/>
        </authorList>
    </citation>
    <scope>NUCLEOTIDE SEQUENCE [LARGE SCALE GENOMIC DNA]</scope>
    <source>
        <strain evidence="7 8">NBRC 109088</strain>
    </source>
</reference>
<dbReference type="InterPro" id="IPR007156">
    <property type="entry name" value="MamQ_LemA"/>
</dbReference>
<dbReference type="EMBL" id="BONX01000053">
    <property type="protein sequence ID" value="GIH00385.1"/>
    <property type="molecule type" value="Genomic_DNA"/>
</dbReference>
<dbReference type="Gene3D" id="1.20.1440.20">
    <property type="entry name" value="LemA-like domain"/>
    <property type="match status" value="1"/>
</dbReference>
<evidence type="ECO:0000313" key="7">
    <source>
        <dbReference type="EMBL" id="GIH00385.1"/>
    </source>
</evidence>
<evidence type="ECO:0000256" key="3">
    <source>
        <dbReference type="ARBA" id="ARBA00022692"/>
    </source>
</evidence>
<evidence type="ECO:0000256" key="2">
    <source>
        <dbReference type="ARBA" id="ARBA00008854"/>
    </source>
</evidence>
<evidence type="ECO:0000313" key="8">
    <source>
        <dbReference type="Proteomes" id="UP000621500"/>
    </source>
</evidence>